<reference evidence="3 4" key="1">
    <citation type="submission" date="2019-07" db="EMBL/GenBank/DDBJ databases">
        <authorList>
            <person name="Huq M.A."/>
        </authorList>
    </citation>
    <scope>NUCLEOTIDE SEQUENCE [LARGE SCALE GENOMIC DNA]</scope>
    <source>
        <strain evidence="3 4">MAH-3</strain>
    </source>
</reference>
<dbReference type="Proteomes" id="UP000316008">
    <property type="component" value="Unassembled WGS sequence"/>
</dbReference>
<dbReference type="RefSeq" id="WP_144333536.1">
    <property type="nucleotide sequence ID" value="NZ_VLPL01000006.1"/>
</dbReference>
<dbReference type="AlphaFoldDB" id="A0A556MPZ2"/>
<protein>
    <submittedName>
        <fullName evidence="3">Alpha/beta hydrolase</fullName>
    </submittedName>
</protein>
<dbReference type="GO" id="GO:0016787">
    <property type="term" value="F:hydrolase activity"/>
    <property type="evidence" value="ECO:0007669"/>
    <property type="project" value="UniProtKB-KW"/>
</dbReference>
<dbReference type="EMBL" id="VLPL01000006">
    <property type="protein sequence ID" value="TSJ41902.1"/>
    <property type="molecule type" value="Genomic_DNA"/>
</dbReference>
<sequence length="345" mass="38906">MMRTVGFVITLFLLTPLLFFCSDGSRQVNEKSEKNEKDAIKGKRKNAEETNEISGSEQDDEFIYDDSLSEYINAYNKTLSLFELPVREKDVPTQFGNAHVLICGKSENPPVVLLHGMNASSTMWYPNMKTLAKNYCVYAIDFLLEPGKSTCNTKRLNKKQIADWYDEVFSKLGLKSVYLVGCSRGGWLAVAVTLNKPEKIKKLVLLSPAQTFTWIPPSSALLSNITYSISPDKDKLGQILSGLSVRSVKINKTYFDQYYLGTEKDAISSCIFQMTPYSRKSVETLSMPVLVLIGDKDIINNQRCLDKAKKWLPNVQTGTIENAGHFLSFDQPDTVNLLIRNFLKE</sequence>
<accession>A0A556MPZ2</accession>
<keyword evidence="4" id="KW-1185">Reference proteome</keyword>
<dbReference type="InterPro" id="IPR000073">
    <property type="entry name" value="AB_hydrolase_1"/>
</dbReference>
<feature type="compositionally biased region" description="Basic and acidic residues" evidence="1">
    <location>
        <begin position="31"/>
        <end position="48"/>
    </location>
</feature>
<evidence type="ECO:0000259" key="2">
    <source>
        <dbReference type="Pfam" id="PF00561"/>
    </source>
</evidence>
<dbReference type="InterPro" id="IPR050266">
    <property type="entry name" value="AB_hydrolase_sf"/>
</dbReference>
<dbReference type="Pfam" id="PF00561">
    <property type="entry name" value="Abhydrolase_1"/>
    <property type="match status" value="1"/>
</dbReference>
<dbReference type="OrthoDB" id="5513277at2"/>
<dbReference type="SUPFAM" id="SSF53474">
    <property type="entry name" value="alpha/beta-Hydrolases"/>
    <property type="match status" value="1"/>
</dbReference>
<comment type="caution">
    <text evidence="3">The sequence shown here is derived from an EMBL/GenBank/DDBJ whole genome shotgun (WGS) entry which is preliminary data.</text>
</comment>
<organism evidence="3 4">
    <name type="scientific">Fluviicola chungangensis</name>
    <dbReference type="NCBI Taxonomy" id="2597671"/>
    <lineage>
        <taxon>Bacteria</taxon>
        <taxon>Pseudomonadati</taxon>
        <taxon>Bacteroidota</taxon>
        <taxon>Flavobacteriia</taxon>
        <taxon>Flavobacteriales</taxon>
        <taxon>Crocinitomicaceae</taxon>
        <taxon>Fluviicola</taxon>
    </lineage>
</organism>
<evidence type="ECO:0000313" key="4">
    <source>
        <dbReference type="Proteomes" id="UP000316008"/>
    </source>
</evidence>
<feature type="domain" description="AB hydrolase-1" evidence="2">
    <location>
        <begin position="109"/>
        <end position="215"/>
    </location>
</feature>
<evidence type="ECO:0000256" key="1">
    <source>
        <dbReference type="SAM" id="MobiDB-lite"/>
    </source>
</evidence>
<feature type="region of interest" description="Disordered" evidence="1">
    <location>
        <begin position="31"/>
        <end position="57"/>
    </location>
</feature>
<evidence type="ECO:0000313" key="3">
    <source>
        <dbReference type="EMBL" id="TSJ41902.1"/>
    </source>
</evidence>
<name>A0A556MPZ2_9FLAO</name>
<dbReference type="InterPro" id="IPR029058">
    <property type="entry name" value="AB_hydrolase_fold"/>
</dbReference>
<gene>
    <name evidence="3" type="ORF">FO442_12480</name>
</gene>
<keyword evidence="3" id="KW-0378">Hydrolase</keyword>
<proteinExistence type="predicted"/>
<dbReference type="PANTHER" id="PTHR43798">
    <property type="entry name" value="MONOACYLGLYCEROL LIPASE"/>
    <property type="match status" value="1"/>
</dbReference>
<dbReference type="Gene3D" id="3.40.50.1820">
    <property type="entry name" value="alpha/beta hydrolase"/>
    <property type="match status" value="1"/>
</dbReference>